<keyword evidence="2" id="KW-1185">Reference proteome</keyword>
<dbReference type="OrthoDB" id="7360726at2"/>
<organism evidence="1 2">
    <name type="scientific">Paramagnetospirillum magneticum (strain ATCC 700264 / AMB-1)</name>
    <name type="common">Magnetospirillum magneticum</name>
    <dbReference type="NCBI Taxonomy" id="342108"/>
    <lineage>
        <taxon>Bacteria</taxon>
        <taxon>Pseudomonadati</taxon>
        <taxon>Pseudomonadota</taxon>
        <taxon>Alphaproteobacteria</taxon>
        <taxon>Rhodospirillales</taxon>
        <taxon>Magnetospirillaceae</taxon>
        <taxon>Paramagnetospirillum</taxon>
    </lineage>
</organism>
<evidence type="ECO:0000313" key="2">
    <source>
        <dbReference type="Proteomes" id="UP000007058"/>
    </source>
</evidence>
<evidence type="ECO:0000313" key="1">
    <source>
        <dbReference type="EMBL" id="BAE50807.1"/>
    </source>
</evidence>
<dbReference type="AlphaFoldDB" id="Q2W5R8"/>
<dbReference type="HOGENOM" id="CLU_2302480_0_0_5"/>
<name>Q2W5R8_PARM1</name>
<evidence type="ECO:0008006" key="3">
    <source>
        <dbReference type="Google" id="ProtNLM"/>
    </source>
</evidence>
<proteinExistence type="predicted"/>
<dbReference type="Proteomes" id="UP000007058">
    <property type="component" value="Chromosome"/>
</dbReference>
<gene>
    <name evidence="1" type="ordered locus">amb2003</name>
</gene>
<dbReference type="KEGG" id="mag:amb2003"/>
<dbReference type="EMBL" id="AP007255">
    <property type="protein sequence ID" value="BAE50807.1"/>
    <property type="molecule type" value="Genomic_DNA"/>
</dbReference>
<dbReference type="STRING" id="342108.amb2003"/>
<protein>
    <recommendedName>
        <fullName evidence="3">Flagellar basal body rod protein</fullName>
    </recommendedName>
</protein>
<accession>Q2W5R8</accession>
<sequence length="100" mass="10606">MISSIASTTLLSGLATQSRVAQTAANNIANLTTPDYQAERGQVVSTSPAGAAYVPLPPEGEVDLTREVVDLNQAKQAYIMAARTFSRIARTEREALDVLA</sequence>
<reference evidence="1 2" key="1">
    <citation type="journal article" date="2005" name="DNA Res.">
        <title>Complete genome sequence of the facultative anaerobic magnetotactic bacterium Magnetospirillum sp. strain AMB-1.</title>
        <authorList>
            <person name="Matsunaga T."/>
            <person name="Okamura Y."/>
            <person name="Fukuda Y."/>
            <person name="Wahyudi A.T."/>
            <person name="Murase Y."/>
            <person name="Takeyama H."/>
        </authorList>
    </citation>
    <scope>NUCLEOTIDE SEQUENCE [LARGE SCALE GENOMIC DNA]</scope>
    <source>
        <strain evidence="2">ATCC 700264 / AMB-1</strain>
    </source>
</reference>
<dbReference type="RefSeq" id="WP_011384406.1">
    <property type="nucleotide sequence ID" value="NC_007626.1"/>
</dbReference>